<feature type="transmembrane region" description="Helical" evidence="8">
    <location>
        <begin position="674"/>
        <end position="696"/>
    </location>
</feature>
<feature type="domain" description="Mechanosensitive ion channel MscS C-terminal" evidence="11">
    <location>
        <begin position="998"/>
        <end position="1074"/>
    </location>
</feature>
<dbReference type="GO" id="GO:0005886">
    <property type="term" value="C:plasma membrane"/>
    <property type="evidence" value="ECO:0007669"/>
    <property type="project" value="UniProtKB-SubCell"/>
</dbReference>
<accession>Q7UKC6</accession>
<evidence type="ECO:0000256" key="1">
    <source>
        <dbReference type="ARBA" id="ARBA00004651"/>
    </source>
</evidence>
<dbReference type="InterPro" id="IPR052702">
    <property type="entry name" value="MscS-like_channel"/>
</dbReference>
<feature type="transmembrane region" description="Helical" evidence="8">
    <location>
        <begin position="518"/>
        <end position="540"/>
    </location>
</feature>
<dbReference type="Gene3D" id="1.10.287.1260">
    <property type="match status" value="1"/>
</dbReference>
<dbReference type="AlphaFoldDB" id="Q7UKC6"/>
<dbReference type="GO" id="GO:0008381">
    <property type="term" value="F:mechanosensitive monoatomic ion channel activity"/>
    <property type="evidence" value="ECO:0007669"/>
    <property type="project" value="UniProtKB-ARBA"/>
</dbReference>
<feature type="transmembrane region" description="Helical" evidence="8">
    <location>
        <begin position="904"/>
        <end position="923"/>
    </location>
</feature>
<dbReference type="InterPro" id="IPR006685">
    <property type="entry name" value="MscS_channel_2nd"/>
</dbReference>
<dbReference type="eggNOG" id="COG3264">
    <property type="taxonomic scope" value="Bacteria"/>
</dbReference>
<protein>
    <submittedName>
        <fullName evidence="12">Uncharacterized protein</fullName>
    </submittedName>
</protein>
<keyword evidence="5 8" id="KW-1133">Transmembrane helix</keyword>
<feature type="transmembrane region" description="Helical" evidence="8">
    <location>
        <begin position="838"/>
        <end position="864"/>
    </location>
</feature>
<dbReference type="PANTHER" id="PTHR30347">
    <property type="entry name" value="POTASSIUM CHANNEL RELATED"/>
    <property type="match status" value="1"/>
</dbReference>
<keyword evidence="6 8" id="KW-0472">Membrane</keyword>
<feature type="transmembrane region" description="Helical" evidence="8">
    <location>
        <begin position="38"/>
        <end position="57"/>
    </location>
</feature>
<feature type="transmembrane region" description="Helical" evidence="8">
    <location>
        <begin position="702"/>
        <end position="723"/>
    </location>
</feature>
<dbReference type="InterPro" id="IPR011066">
    <property type="entry name" value="MscS_channel_C_sf"/>
</dbReference>
<comment type="similarity">
    <text evidence="2">Belongs to the MscS (TC 1.A.23) family.</text>
</comment>
<evidence type="ECO:0000256" key="6">
    <source>
        <dbReference type="ARBA" id="ARBA00023136"/>
    </source>
</evidence>
<dbReference type="InterPro" id="IPR049278">
    <property type="entry name" value="MS_channel_C"/>
</dbReference>
<feature type="domain" description="Mechanosensitive ion channel inner membrane" evidence="10">
    <location>
        <begin position="478"/>
        <end position="805"/>
    </location>
</feature>
<evidence type="ECO:0000259" key="10">
    <source>
        <dbReference type="Pfam" id="PF12794"/>
    </source>
</evidence>
<comment type="subcellular location">
    <subcellularLocation>
        <location evidence="1">Cell membrane</location>
        <topology evidence="1">Multi-pass membrane protein</topology>
    </subcellularLocation>
</comment>
<evidence type="ECO:0000313" key="12">
    <source>
        <dbReference type="EMBL" id="CAD76955.1"/>
    </source>
</evidence>
<dbReference type="STRING" id="243090.RB10721"/>
<feature type="domain" description="Mechanosensitive ion channel MscS" evidence="9">
    <location>
        <begin position="921"/>
        <end position="986"/>
    </location>
</feature>
<feature type="compositionally biased region" description="Polar residues" evidence="7">
    <location>
        <begin position="113"/>
        <end position="132"/>
    </location>
</feature>
<feature type="compositionally biased region" description="Polar residues" evidence="7">
    <location>
        <begin position="87"/>
        <end position="100"/>
    </location>
</feature>
<feature type="region of interest" description="Disordered" evidence="7">
    <location>
        <begin position="1082"/>
        <end position="1107"/>
    </location>
</feature>
<reference evidence="12 13" key="1">
    <citation type="journal article" date="2003" name="Proc. Natl. Acad. Sci. U.S.A.">
        <title>Complete genome sequence of the marine planctomycete Pirellula sp. strain 1.</title>
        <authorList>
            <person name="Gloeckner F.O."/>
            <person name="Kube M."/>
            <person name="Bauer M."/>
            <person name="Teeling H."/>
            <person name="Lombardot T."/>
            <person name="Ludwig W."/>
            <person name="Gade D."/>
            <person name="Beck A."/>
            <person name="Borzym K."/>
            <person name="Heitmann K."/>
            <person name="Rabus R."/>
            <person name="Schlesner H."/>
            <person name="Amann R."/>
            <person name="Reinhardt R."/>
        </authorList>
    </citation>
    <scope>NUCLEOTIDE SEQUENCE [LARGE SCALE GENOMIC DNA]</scope>
    <source>
        <strain evidence="13">DSM 10527 / NCIMB 13988 / SH1</strain>
    </source>
</reference>
<sequence length="1121" mass="124912">MSHPLRSTSRSTHSQMRISLAHATASAIDIDRSIGRRWTVLLWFICCILVWLTISIADAQEIVWTTPKPPPFTSSNVTSSTVISSSPGWATQTESVSASPGYTEHGHSETSTRGRLSPPEFTSNNAFTSGNPSSSFADSRSSRLGDSQLQTRPVEKRYTASSEASPLNLNRQARTASGWSRTDSDWARTTSEWDGADATEAKTVSYPLLPRQRGESDEWRQSPYADMHVRAAQQSEMRFRSLAQTSDPIAADIANQNVDLVQQWIELATSYNQLATRLYDAKDQLDATRSDYEDVHQKLTRHGLTPTIGLLLRHKKDQLDQWQIENSQTALASEALGKARQKQLELDLIRLDGSDPEQQAAQVLGDVGYDANRYGDPLRLQVEELLRQRAAWIRSLQVGYQDQQQKISELDSIATASQSLATDYRMLIDRHVMWIRSDEPIGLRDARNLKGGMAALFDSNRSADFGPTFERKISANPVGAIGLLVGIVLILVLRWIAKSWLVAIGSRRRMRKASPNKRKLYAGVLTVLVAAGIPAVLFWIGRWLGTGVVSEATLHAASAFCAGSLVAWLIEVPRQWLRADGYLDQHVDIELSRRPRAMKYLTIIGMGLVIAAYTITLMSQIDHGMWRGSVARVGFILAMLLVGWTMHLALRPVGGFLEPLIEKYCGSVIHRGRFLMYFAGIGLPLFLIGLSALGYSVTTHEIIQRIIFTAATLMSASILWAGVKYVSAELWHLLTGTRGSTQEPGDSEELETGRVAGALGEHFLELKHHLAFLCQCALALGAIVCFGWLWIDVFPNVRMGNPVLWTVEDTVQQASVNTTGQTIMQSVVETTPVTAMNLLLAAGTLFVAFQLAKLLPALFDALVLQRVSFDEGMEHFTLVLGRFLLFSVGCFIACKWIGVRWHTIQWLAVGLMIGLGFGLQDMVRNLFGGFIVLFEKPARLGDLITVGNFTGRVAAQRLRTTVLSDDDGREVIIPNKNFVSDDVVNWMGAGRLCVIPMEVAVTRDERPADLCRTLQELMIEQPDVLLTPAPQATLVCVGQRSQRIEVRAWIEQGQNAERYRDQLLKLVRRHLLERNLLAQNQPSQPEMRDVLTKQDDSEDFFDDDFGRPRISDAIRKRKRRA</sequence>
<evidence type="ECO:0000256" key="8">
    <source>
        <dbReference type="SAM" id="Phobius"/>
    </source>
</evidence>
<dbReference type="InterPro" id="IPR010920">
    <property type="entry name" value="LSM_dom_sf"/>
</dbReference>
<feature type="compositionally biased region" description="Polar residues" evidence="7">
    <location>
        <begin position="159"/>
        <end position="192"/>
    </location>
</feature>
<dbReference type="EnsemblBacteria" id="CAD76955">
    <property type="protein sequence ID" value="CAD76955"/>
    <property type="gene ID" value="RB10721"/>
</dbReference>
<organism evidence="12 13">
    <name type="scientific">Rhodopirellula baltica (strain DSM 10527 / NCIMB 13988 / SH1)</name>
    <dbReference type="NCBI Taxonomy" id="243090"/>
    <lineage>
        <taxon>Bacteria</taxon>
        <taxon>Pseudomonadati</taxon>
        <taxon>Planctomycetota</taxon>
        <taxon>Planctomycetia</taxon>
        <taxon>Pirellulales</taxon>
        <taxon>Pirellulaceae</taxon>
        <taxon>Rhodopirellula</taxon>
    </lineage>
</organism>
<evidence type="ECO:0000313" key="13">
    <source>
        <dbReference type="Proteomes" id="UP000001025"/>
    </source>
</evidence>
<evidence type="ECO:0000256" key="2">
    <source>
        <dbReference type="ARBA" id="ARBA00008017"/>
    </source>
</evidence>
<feature type="compositionally biased region" description="Basic and acidic residues" evidence="7">
    <location>
        <begin position="1086"/>
        <end position="1095"/>
    </location>
</feature>
<feature type="transmembrane region" description="Helical" evidence="8">
    <location>
        <begin position="876"/>
        <end position="898"/>
    </location>
</feature>
<keyword evidence="4 8" id="KW-0812">Transmembrane</keyword>
<dbReference type="Pfam" id="PF00924">
    <property type="entry name" value="MS_channel_2nd"/>
    <property type="match status" value="1"/>
</dbReference>
<evidence type="ECO:0000256" key="7">
    <source>
        <dbReference type="SAM" id="MobiDB-lite"/>
    </source>
</evidence>
<dbReference type="SUPFAM" id="SSF50182">
    <property type="entry name" value="Sm-like ribonucleoproteins"/>
    <property type="match status" value="1"/>
</dbReference>
<feature type="transmembrane region" description="Helical" evidence="8">
    <location>
        <begin position="633"/>
        <end position="653"/>
    </location>
</feature>
<dbReference type="Pfam" id="PF12794">
    <property type="entry name" value="MscS_TM"/>
    <property type="match status" value="1"/>
</dbReference>
<dbReference type="InParanoid" id="Q7UKC6"/>
<dbReference type="Proteomes" id="UP000001025">
    <property type="component" value="Chromosome"/>
</dbReference>
<dbReference type="SUPFAM" id="SSF82689">
    <property type="entry name" value="Mechanosensitive channel protein MscS (YggB), C-terminal domain"/>
    <property type="match status" value="1"/>
</dbReference>
<dbReference type="InterPro" id="IPR025692">
    <property type="entry name" value="MscS_IM_dom1"/>
</dbReference>
<dbReference type="EMBL" id="BX294152">
    <property type="protein sequence ID" value="CAD76955.1"/>
    <property type="molecule type" value="Genomic_DNA"/>
</dbReference>
<dbReference type="InterPro" id="IPR023408">
    <property type="entry name" value="MscS_beta-dom_sf"/>
</dbReference>
<feature type="region of interest" description="Disordered" evidence="7">
    <location>
        <begin position="67"/>
        <end position="199"/>
    </location>
</feature>
<dbReference type="KEGG" id="rba:RB10721"/>
<feature type="compositionally biased region" description="Low complexity" evidence="7">
    <location>
        <begin position="73"/>
        <end position="86"/>
    </location>
</feature>
<dbReference type="Pfam" id="PF21082">
    <property type="entry name" value="MS_channel_3rd"/>
    <property type="match status" value="1"/>
</dbReference>
<feature type="transmembrane region" description="Helical" evidence="8">
    <location>
        <begin position="478"/>
        <end position="497"/>
    </location>
</feature>
<name>Q7UKC6_RHOBA</name>
<evidence type="ECO:0000259" key="11">
    <source>
        <dbReference type="Pfam" id="PF21082"/>
    </source>
</evidence>
<evidence type="ECO:0000256" key="5">
    <source>
        <dbReference type="ARBA" id="ARBA00022989"/>
    </source>
</evidence>
<feature type="transmembrane region" description="Helical" evidence="8">
    <location>
        <begin position="600"/>
        <end position="621"/>
    </location>
</feature>
<dbReference type="OrthoDB" id="9809206at2"/>
<evidence type="ECO:0000259" key="9">
    <source>
        <dbReference type="Pfam" id="PF00924"/>
    </source>
</evidence>
<dbReference type="HOGENOM" id="CLU_280318_0_0_0"/>
<evidence type="ECO:0000256" key="4">
    <source>
        <dbReference type="ARBA" id="ARBA00022692"/>
    </source>
</evidence>
<feature type="transmembrane region" description="Helical" evidence="8">
    <location>
        <begin position="770"/>
        <end position="791"/>
    </location>
</feature>
<gene>
    <name evidence="12" type="ordered locus">RB10721</name>
</gene>
<dbReference type="Gene3D" id="2.30.30.60">
    <property type="match status" value="1"/>
</dbReference>
<proteinExistence type="inferred from homology"/>
<keyword evidence="3" id="KW-1003">Cell membrane</keyword>
<keyword evidence="13" id="KW-1185">Reference proteome</keyword>
<dbReference type="PATRIC" id="fig|243090.15.peg.5178"/>
<evidence type="ECO:0000256" key="3">
    <source>
        <dbReference type="ARBA" id="ARBA00022475"/>
    </source>
</evidence>
<dbReference type="PANTHER" id="PTHR30347:SF1">
    <property type="entry name" value="MECHANOSENSITIVE CHANNEL MSCK"/>
    <property type="match status" value="1"/>
</dbReference>